<comment type="caution">
    <text evidence="1">Lacks conserved residue(s) required for the propagation of feature annotation.</text>
</comment>
<dbReference type="Pfam" id="PF01477">
    <property type="entry name" value="PLAT"/>
    <property type="match status" value="1"/>
</dbReference>
<dbReference type="Proteomes" id="UP001186944">
    <property type="component" value="Unassembled WGS sequence"/>
</dbReference>
<comment type="caution">
    <text evidence="4">The sequence shown here is derived from an EMBL/GenBank/DDBJ whole genome shotgun (WGS) entry which is preliminary data.</text>
</comment>
<dbReference type="InterPro" id="IPR001024">
    <property type="entry name" value="PLAT/LH2_dom"/>
</dbReference>
<evidence type="ECO:0000259" key="3">
    <source>
        <dbReference type="PROSITE" id="PS50095"/>
    </source>
</evidence>
<evidence type="ECO:0000313" key="5">
    <source>
        <dbReference type="Proteomes" id="UP001186944"/>
    </source>
</evidence>
<keyword evidence="5" id="KW-1185">Reference proteome</keyword>
<dbReference type="EMBL" id="VSWD01000013">
    <property type="protein sequence ID" value="KAK3084218.1"/>
    <property type="molecule type" value="Genomic_DNA"/>
</dbReference>
<feature type="domain" description="PLAT" evidence="3">
    <location>
        <begin position="1"/>
        <end position="107"/>
    </location>
</feature>
<dbReference type="PROSITE" id="PS50095">
    <property type="entry name" value="PLAT"/>
    <property type="match status" value="1"/>
</dbReference>
<keyword evidence="2" id="KW-0812">Transmembrane</keyword>
<dbReference type="InterPro" id="IPR051223">
    <property type="entry name" value="Polycystin"/>
</dbReference>
<dbReference type="PANTHER" id="PTHR10877:SF183">
    <property type="entry name" value="AT14535P-RELATED"/>
    <property type="match status" value="1"/>
</dbReference>
<organism evidence="4 5">
    <name type="scientific">Pinctada imbricata</name>
    <name type="common">Atlantic pearl-oyster</name>
    <name type="synonym">Pinctada martensii</name>
    <dbReference type="NCBI Taxonomy" id="66713"/>
    <lineage>
        <taxon>Eukaryota</taxon>
        <taxon>Metazoa</taxon>
        <taxon>Spiralia</taxon>
        <taxon>Lophotrochozoa</taxon>
        <taxon>Mollusca</taxon>
        <taxon>Bivalvia</taxon>
        <taxon>Autobranchia</taxon>
        <taxon>Pteriomorphia</taxon>
        <taxon>Pterioida</taxon>
        <taxon>Pterioidea</taxon>
        <taxon>Pteriidae</taxon>
        <taxon>Pinctada</taxon>
    </lineage>
</organism>
<proteinExistence type="predicted"/>
<keyword evidence="2" id="KW-1133">Transmembrane helix</keyword>
<evidence type="ECO:0000256" key="2">
    <source>
        <dbReference type="SAM" id="Phobius"/>
    </source>
</evidence>
<dbReference type="PANTHER" id="PTHR10877">
    <property type="entry name" value="POLYCYSTIN FAMILY MEMBER"/>
    <property type="match status" value="1"/>
</dbReference>
<sequence length="107" mass="12508">MLSTYPEQIDLEEIMDNFINEIENSPYVLAVNIVLIVLTVLLMAVLRRFDAKDKIMKNFSRLTLSNFLLTSSRDIGILEEIKIWHDNFGVSRTWYLEKILIASEDKK</sequence>
<evidence type="ECO:0000313" key="4">
    <source>
        <dbReference type="EMBL" id="KAK3084218.1"/>
    </source>
</evidence>
<feature type="transmembrane region" description="Helical" evidence="2">
    <location>
        <begin position="27"/>
        <end position="46"/>
    </location>
</feature>
<accession>A0AA89BVP0</accession>
<keyword evidence="2" id="KW-0472">Membrane</keyword>
<dbReference type="InterPro" id="IPR036392">
    <property type="entry name" value="PLAT/LH2_dom_sf"/>
</dbReference>
<dbReference type="Gene3D" id="2.60.60.20">
    <property type="entry name" value="PLAT/LH2 domain"/>
    <property type="match status" value="1"/>
</dbReference>
<protein>
    <recommendedName>
        <fullName evidence="3">PLAT domain-containing protein</fullName>
    </recommendedName>
</protein>
<evidence type="ECO:0000256" key="1">
    <source>
        <dbReference type="PROSITE-ProRule" id="PRU00152"/>
    </source>
</evidence>
<gene>
    <name evidence="4" type="ORF">FSP39_010207</name>
</gene>
<dbReference type="SUPFAM" id="SSF49723">
    <property type="entry name" value="Lipase/lipooxygenase domain (PLAT/LH2 domain)"/>
    <property type="match status" value="1"/>
</dbReference>
<name>A0AA89BVP0_PINIB</name>
<reference evidence="4" key="1">
    <citation type="submission" date="2019-08" db="EMBL/GenBank/DDBJ databases">
        <title>The improved chromosome-level genome for the pearl oyster Pinctada fucata martensii using PacBio sequencing and Hi-C.</title>
        <authorList>
            <person name="Zheng Z."/>
        </authorList>
    </citation>
    <scope>NUCLEOTIDE SEQUENCE</scope>
    <source>
        <strain evidence="4">ZZ-2019</strain>
        <tissue evidence="4">Adductor muscle</tissue>
    </source>
</reference>
<dbReference type="AlphaFoldDB" id="A0AA89BVP0"/>